<feature type="transmembrane region" description="Helical" evidence="6">
    <location>
        <begin position="9"/>
        <end position="28"/>
    </location>
</feature>
<keyword evidence="6" id="KW-0472">Membrane</keyword>
<dbReference type="Proteomes" id="UP000070376">
    <property type="component" value="Unassembled WGS sequence"/>
</dbReference>
<dbReference type="PROSITE" id="PS00194">
    <property type="entry name" value="THIOREDOXIN_1"/>
    <property type="match status" value="1"/>
</dbReference>
<dbReference type="NCBIfam" id="NF002854">
    <property type="entry name" value="PRK03147.1"/>
    <property type="match status" value="1"/>
</dbReference>
<dbReference type="GO" id="GO:0016209">
    <property type="term" value="F:antioxidant activity"/>
    <property type="evidence" value="ECO:0007669"/>
    <property type="project" value="InterPro"/>
</dbReference>
<protein>
    <submittedName>
        <fullName evidence="8">Thiol-disulfide oxidoreductase ResA</fullName>
    </submittedName>
</protein>
<dbReference type="AlphaFoldDB" id="A0A133KJ81"/>
<dbReference type="RefSeq" id="WP_014098122.1">
    <property type="nucleotide sequence ID" value="NZ_CP017888.1"/>
</dbReference>
<evidence type="ECO:0000256" key="4">
    <source>
        <dbReference type="ARBA" id="ARBA00023157"/>
    </source>
</evidence>
<dbReference type="GeneID" id="93259629"/>
<dbReference type="GO" id="GO:0030313">
    <property type="term" value="C:cell envelope"/>
    <property type="evidence" value="ECO:0007669"/>
    <property type="project" value="UniProtKB-SubCell"/>
</dbReference>
<name>A0A133KJ81_HEYCO</name>
<dbReference type="GO" id="GO:0017004">
    <property type="term" value="P:cytochrome complex assembly"/>
    <property type="evidence" value="ECO:0007669"/>
    <property type="project" value="UniProtKB-KW"/>
</dbReference>
<evidence type="ECO:0000256" key="5">
    <source>
        <dbReference type="ARBA" id="ARBA00023284"/>
    </source>
</evidence>
<evidence type="ECO:0000256" key="3">
    <source>
        <dbReference type="ARBA" id="ARBA00022968"/>
    </source>
</evidence>
<evidence type="ECO:0000256" key="6">
    <source>
        <dbReference type="SAM" id="Phobius"/>
    </source>
</evidence>
<evidence type="ECO:0000256" key="2">
    <source>
        <dbReference type="ARBA" id="ARBA00022748"/>
    </source>
</evidence>
<evidence type="ECO:0000259" key="7">
    <source>
        <dbReference type="PROSITE" id="PS51352"/>
    </source>
</evidence>
<evidence type="ECO:0000313" key="9">
    <source>
        <dbReference type="Proteomes" id="UP000070376"/>
    </source>
</evidence>
<dbReference type="SUPFAM" id="SSF52833">
    <property type="entry name" value="Thioredoxin-like"/>
    <property type="match status" value="1"/>
</dbReference>
<dbReference type="PANTHER" id="PTHR42852">
    <property type="entry name" value="THIOL:DISULFIDE INTERCHANGE PROTEIN DSBE"/>
    <property type="match status" value="1"/>
</dbReference>
<dbReference type="CDD" id="cd02966">
    <property type="entry name" value="TlpA_like_family"/>
    <property type="match status" value="1"/>
</dbReference>
<comment type="subcellular location">
    <subcellularLocation>
        <location evidence="1">Cell envelope</location>
    </subcellularLocation>
</comment>
<keyword evidence="6" id="KW-1133">Transmembrane helix</keyword>
<dbReference type="InterPro" id="IPR013766">
    <property type="entry name" value="Thioredoxin_domain"/>
</dbReference>
<dbReference type="PROSITE" id="PS51352">
    <property type="entry name" value="THIOREDOXIN_2"/>
    <property type="match status" value="1"/>
</dbReference>
<accession>A0A133KJ81</accession>
<keyword evidence="6" id="KW-0812">Transmembrane</keyword>
<organism evidence="8 9">
    <name type="scientific">Heyndrickxia coagulans</name>
    <name type="common">Weizmannia coagulans</name>
    <dbReference type="NCBI Taxonomy" id="1398"/>
    <lineage>
        <taxon>Bacteria</taxon>
        <taxon>Bacillati</taxon>
        <taxon>Bacillota</taxon>
        <taxon>Bacilli</taxon>
        <taxon>Bacillales</taxon>
        <taxon>Bacillaceae</taxon>
        <taxon>Heyndrickxia</taxon>
    </lineage>
</organism>
<dbReference type="InterPro" id="IPR050553">
    <property type="entry name" value="Thioredoxin_ResA/DsbE_sf"/>
</dbReference>
<proteinExistence type="predicted"/>
<keyword evidence="2" id="KW-0201">Cytochrome c-type biogenesis</keyword>
<dbReference type="InterPro" id="IPR036249">
    <property type="entry name" value="Thioredoxin-like_sf"/>
</dbReference>
<dbReference type="EMBL" id="LRPN01000116">
    <property type="protein sequence ID" value="KWZ79518.1"/>
    <property type="molecule type" value="Genomic_DNA"/>
</dbReference>
<reference evidence="9" key="1">
    <citation type="submission" date="2016-01" db="EMBL/GenBank/DDBJ databases">
        <authorList>
            <person name="Mitreva M."/>
            <person name="Pepin K.H."/>
            <person name="Mihindukulasuriya K.A."/>
            <person name="Fulton R."/>
            <person name="Fronick C."/>
            <person name="O'Laughlin M."/>
            <person name="Miner T."/>
            <person name="Herter B."/>
            <person name="Rosa B.A."/>
            <person name="Cordes M."/>
            <person name="Tomlinson C."/>
            <person name="Wollam A."/>
            <person name="Palsikar V.B."/>
            <person name="Mardis E.R."/>
            <person name="Wilson R.K."/>
        </authorList>
    </citation>
    <scope>NUCLEOTIDE SEQUENCE [LARGE SCALE GENOMIC DNA]</scope>
    <source>
        <strain evidence="9">GED7749B</strain>
    </source>
</reference>
<evidence type="ECO:0000256" key="1">
    <source>
        <dbReference type="ARBA" id="ARBA00004196"/>
    </source>
</evidence>
<dbReference type="InterPro" id="IPR000866">
    <property type="entry name" value="AhpC/TSA"/>
</dbReference>
<keyword evidence="4" id="KW-1015">Disulfide bond</keyword>
<dbReference type="PATRIC" id="fig|1398.22.peg.2626"/>
<keyword evidence="5" id="KW-0676">Redox-active center</keyword>
<dbReference type="InterPro" id="IPR017937">
    <property type="entry name" value="Thioredoxin_CS"/>
</dbReference>
<sequence>MSQTKQKRLIFRAAILAVLILAVGYTLYANATKESRGALAAGDKAPDFILKDLNGKTYRLSDYKGKGVLLNFWGTWCEPCKKEMPYMNELYSSYKPKGVEILAVHVKNTRFLVDEFVKQYGLTFPVLIDKNGDVQHAYHIDPLPTTFLIGPDGKVKKVIIGNQNLSKKDIQDMMDMIKP</sequence>
<comment type="caution">
    <text evidence="8">The sequence shown here is derived from an EMBL/GenBank/DDBJ whole genome shotgun (WGS) entry which is preliminary data.</text>
</comment>
<dbReference type="Gene3D" id="3.40.30.10">
    <property type="entry name" value="Glutaredoxin"/>
    <property type="match status" value="1"/>
</dbReference>
<dbReference type="PANTHER" id="PTHR42852:SF6">
    <property type="entry name" value="THIOL:DISULFIDE INTERCHANGE PROTEIN DSBE"/>
    <property type="match status" value="1"/>
</dbReference>
<feature type="domain" description="Thioredoxin" evidence="7">
    <location>
        <begin position="39"/>
        <end position="179"/>
    </location>
</feature>
<gene>
    <name evidence="8" type="ORF">HMPREF3213_02622</name>
</gene>
<keyword evidence="3" id="KW-0735">Signal-anchor</keyword>
<evidence type="ECO:0000313" key="8">
    <source>
        <dbReference type="EMBL" id="KWZ79518.1"/>
    </source>
</evidence>
<dbReference type="GO" id="GO:0016491">
    <property type="term" value="F:oxidoreductase activity"/>
    <property type="evidence" value="ECO:0007669"/>
    <property type="project" value="InterPro"/>
</dbReference>
<dbReference type="Pfam" id="PF00578">
    <property type="entry name" value="AhpC-TSA"/>
    <property type="match status" value="1"/>
</dbReference>